<reference evidence="8 9" key="1">
    <citation type="submission" date="2023-10" db="EMBL/GenBank/DDBJ databases">
        <authorList>
            <person name="Maclean D."/>
            <person name="Macfadyen A."/>
        </authorList>
    </citation>
    <scope>NUCLEOTIDE SEQUENCE [LARGE SCALE GENOMIC DNA]</scope>
</reference>
<dbReference type="GO" id="GO:0016020">
    <property type="term" value="C:membrane"/>
    <property type="evidence" value="ECO:0007669"/>
    <property type="project" value="UniProtKB-SubCell"/>
</dbReference>
<feature type="region of interest" description="Disordered" evidence="6">
    <location>
        <begin position="157"/>
        <end position="183"/>
    </location>
</feature>
<dbReference type="Pfam" id="PF04819">
    <property type="entry name" value="DUF716"/>
    <property type="match status" value="1"/>
</dbReference>
<evidence type="ECO:0000256" key="1">
    <source>
        <dbReference type="ARBA" id="ARBA00004141"/>
    </source>
</evidence>
<dbReference type="AlphaFoldDB" id="A0AAV1I3Z7"/>
<keyword evidence="9" id="KW-1185">Reference proteome</keyword>
<accession>A0AAV1I3Z7</accession>
<proteinExistence type="inferred from homology"/>
<sequence>MTISCLVDLLGIRWRLPDGTEKAFLSLAFGIEAFLMSVHQKHEALDQIVHWLLALTMWACAISILMEVAWRHSVLPSAARSLSCIMQGMWLIQIGHILFSGIVPWLADEGEAGTMLAPVIFAVLVLVGAVVVLGIYCATQAWTGSLPQRHQQLPLSDVPEDFGDSSDQKDDSAHEDSGSEGELALRRSNALELRRSSAQKLVSSFQMLIPDRERHAKGCHIV</sequence>
<evidence type="ECO:0000256" key="6">
    <source>
        <dbReference type="SAM" id="MobiDB-lite"/>
    </source>
</evidence>
<evidence type="ECO:0008006" key="10">
    <source>
        <dbReference type="Google" id="ProtNLM"/>
    </source>
</evidence>
<feature type="transmembrane region" description="Helical" evidence="7">
    <location>
        <begin position="48"/>
        <end position="70"/>
    </location>
</feature>
<dbReference type="InterPro" id="IPR006904">
    <property type="entry name" value="DUF716"/>
</dbReference>
<keyword evidence="5 7" id="KW-0472">Membrane</keyword>
<dbReference type="PANTHER" id="PTHR16007">
    <property type="entry name" value="EPIDIDYMAL MEMBRANE PROTEIN E9-RELATED"/>
    <property type="match status" value="1"/>
</dbReference>
<comment type="subcellular location">
    <subcellularLocation>
        <location evidence="1">Membrane</location>
        <topology evidence="1">Multi-pass membrane protein</topology>
    </subcellularLocation>
</comment>
<evidence type="ECO:0000256" key="4">
    <source>
        <dbReference type="ARBA" id="ARBA00022989"/>
    </source>
</evidence>
<evidence type="ECO:0000256" key="3">
    <source>
        <dbReference type="ARBA" id="ARBA00022692"/>
    </source>
</evidence>
<dbReference type="EMBL" id="CAUYUE010000006">
    <property type="protein sequence ID" value="CAK0780335.1"/>
    <property type="molecule type" value="Genomic_DNA"/>
</dbReference>
<gene>
    <name evidence="8" type="ORF">CVIRNUC_005016</name>
</gene>
<feature type="transmembrane region" description="Helical" evidence="7">
    <location>
        <begin position="119"/>
        <end position="139"/>
    </location>
</feature>
<keyword evidence="4 7" id="KW-1133">Transmembrane helix</keyword>
<evidence type="ECO:0000256" key="2">
    <source>
        <dbReference type="ARBA" id="ARBA00006948"/>
    </source>
</evidence>
<organism evidence="8 9">
    <name type="scientific">Coccomyxa viridis</name>
    <dbReference type="NCBI Taxonomy" id="1274662"/>
    <lineage>
        <taxon>Eukaryota</taxon>
        <taxon>Viridiplantae</taxon>
        <taxon>Chlorophyta</taxon>
        <taxon>core chlorophytes</taxon>
        <taxon>Trebouxiophyceae</taxon>
        <taxon>Trebouxiophyceae incertae sedis</taxon>
        <taxon>Coccomyxaceae</taxon>
        <taxon>Coccomyxa</taxon>
    </lineage>
</organism>
<evidence type="ECO:0000256" key="7">
    <source>
        <dbReference type="SAM" id="Phobius"/>
    </source>
</evidence>
<name>A0AAV1I3Z7_9CHLO</name>
<comment type="caution">
    <text evidence="8">The sequence shown here is derived from an EMBL/GenBank/DDBJ whole genome shotgun (WGS) entry which is preliminary data.</text>
</comment>
<keyword evidence="3 7" id="KW-0812">Transmembrane</keyword>
<dbReference type="Proteomes" id="UP001314263">
    <property type="component" value="Unassembled WGS sequence"/>
</dbReference>
<protein>
    <recommendedName>
        <fullName evidence="10">Transmembrane protein</fullName>
    </recommendedName>
</protein>
<dbReference type="InterPro" id="IPR042127">
    <property type="entry name" value="TMEM45"/>
</dbReference>
<evidence type="ECO:0000313" key="9">
    <source>
        <dbReference type="Proteomes" id="UP001314263"/>
    </source>
</evidence>
<evidence type="ECO:0000256" key="5">
    <source>
        <dbReference type="ARBA" id="ARBA00023136"/>
    </source>
</evidence>
<feature type="compositionally biased region" description="Basic and acidic residues" evidence="6">
    <location>
        <begin position="166"/>
        <end position="177"/>
    </location>
</feature>
<feature type="transmembrane region" description="Helical" evidence="7">
    <location>
        <begin position="90"/>
        <end position="107"/>
    </location>
</feature>
<evidence type="ECO:0000313" key="8">
    <source>
        <dbReference type="EMBL" id="CAK0780335.1"/>
    </source>
</evidence>
<dbReference type="PANTHER" id="PTHR16007:SF15">
    <property type="entry name" value="TRANSMEMBRANE PROTEIN 45B"/>
    <property type="match status" value="1"/>
</dbReference>
<comment type="similarity">
    <text evidence="2">Belongs to the TMEM45 family.</text>
</comment>